<keyword evidence="2" id="KW-0472">Membrane</keyword>
<accession>A0A1F5ZRS7</accession>
<organism evidence="3 4">
    <name type="scientific">Candidatus Gottesmanbacteria bacterium RIFCSPHIGHO2_01_FULL_39_10</name>
    <dbReference type="NCBI Taxonomy" id="1798375"/>
    <lineage>
        <taxon>Bacteria</taxon>
        <taxon>Candidatus Gottesmaniibacteriota</taxon>
    </lineage>
</organism>
<protein>
    <recommendedName>
        <fullName evidence="5">PsbP C-terminal domain-containing protein</fullName>
    </recommendedName>
</protein>
<dbReference type="STRING" id="1798375.A2773_06935"/>
<dbReference type="EMBL" id="MFJE01000011">
    <property type="protein sequence ID" value="OGG14807.1"/>
    <property type="molecule type" value="Genomic_DNA"/>
</dbReference>
<feature type="region of interest" description="Disordered" evidence="1">
    <location>
        <begin position="54"/>
        <end position="83"/>
    </location>
</feature>
<name>A0A1F5ZRS7_9BACT</name>
<gene>
    <name evidence="3" type="ORF">A2773_06935</name>
</gene>
<comment type="caution">
    <text evidence="3">The sequence shown here is derived from an EMBL/GenBank/DDBJ whole genome shotgun (WGS) entry which is preliminary data.</text>
</comment>
<dbReference type="Proteomes" id="UP000177383">
    <property type="component" value="Unassembled WGS sequence"/>
</dbReference>
<feature type="compositionally biased region" description="Low complexity" evidence="1">
    <location>
        <begin position="54"/>
        <end position="75"/>
    </location>
</feature>
<reference evidence="3 4" key="1">
    <citation type="journal article" date="2016" name="Nat. Commun.">
        <title>Thousands of microbial genomes shed light on interconnected biogeochemical processes in an aquifer system.</title>
        <authorList>
            <person name="Anantharaman K."/>
            <person name="Brown C.T."/>
            <person name="Hug L.A."/>
            <person name="Sharon I."/>
            <person name="Castelle C.J."/>
            <person name="Probst A.J."/>
            <person name="Thomas B.C."/>
            <person name="Singh A."/>
            <person name="Wilkins M.J."/>
            <person name="Karaoz U."/>
            <person name="Brodie E.L."/>
            <person name="Williams K.H."/>
            <person name="Hubbard S.S."/>
            <person name="Banfield J.F."/>
        </authorList>
    </citation>
    <scope>NUCLEOTIDE SEQUENCE [LARGE SCALE GENOMIC DNA]</scope>
</reference>
<feature type="transmembrane region" description="Helical" evidence="2">
    <location>
        <begin position="28"/>
        <end position="50"/>
    </location>
</feature>
<evidence type="ECO:0000313" key="4">
    <source>
        <dbReference type="Proteomes" id="UP000177383"/>
    </source>
</evidence>
<evidence type="ECO:0000256" key="2">
    <source>
        <dbReference type="SAM" id="Phobius"/>
    </source>
</evidence>
<evidence type="ECO:0000313" key="3">
    <source>
        <dbReference type="EMBL" id="OGG14807.1"/>
    </source>
</evidence>
<feature type="region of interest" description="Disordered" evidence="1">
    <location>
        <begin position="1"/>
        <end position="23"/>
    </location>
</feature>
<evidence type="ECO:0000256" key="1">
    <source>
        <dbReference type="SAM" id="MobiDB-lite"/>
    </source>
</evidence>
<keyword evidence="2" id="KW-1133">Transmembrane helix</keyword>
<proteinExistence type="predicted"/>
<keyword evidence="2" id="KW-0812">Transmembrane</keyword>
<sequence>MNPSPTEIPPVPPPPPIPPPPAGGPPKFSIFPILGGIILVILVATGAFFFGKSQNNSPQSNSSPSLSPTSSQLPLSPTPDPTANWKTYTNKQFSFTVNYPPEWEVDDNDALIIRFGSLTSRIDKINIYIIDNKNQVTVDKLRQNLTDIDPITIGGFQGIKGINKDYLKENKTIYSANIIKDNNIFTISTVDFQDTNLKTTFDQILSTFKFLQ</sequence>
<dbReference type="AlphaFoldDB" id="A0A1F5ZRS7"/>
<evidence type="ECO:0008006" key="5">
    <source>
        <dbReference type="Google" id="ProtNLM"/>
    </source>
</evidence>